<evidence type="ECO:0000313" key="2">
    <source>
        <dbReference type="Proteomes" id="UP000653493"/>
    </source>
</evidence>
<comment type="caution">
    <text evidence="1">The sequence shown here is derived from an EMBL/GenBank/DDBJ whole genome shotgun (WGS) entry which is preliminary data.</text>
</comment>
<organism evidence="1 2">
    <name type="scientific">Streptomyces griseoviridis</name>
    <dbReference type="NCBI Taxonomy" id="45398"/>
    <lineage>
        <taxon>Bacteria</taxon>
        <taxon>Bacillati</taxon>
        <taxon>Actinomycetota</taxon>
        <taxon>Actinomycetes</taxon>
        <taxon>Kitasatosporales</taxon>
        <taxon>Streptomycetaceae</taxon>
        <taxon>Streptomyces</taxon>
    </lineage>
</organism>
<protein>
    <submittedName>
        <fullName evidence="1">Uncharacterized protein</fullName>
    </submittedName>
</protein>
<reference evidence="1" key="1">
    <citation type="journal article" date="2014" name="Int. J. Syst. Evol. Microbiol.">
        <title>Complete genome sequence of Corynebacterium casei LMG S-19264T (=DSM 44701T), isolated from a smear-ripened cheese.</title>
        <authorList>
            <consortium name="US DOE Joint Genome Institute (JGI-PGF)"/>
            <person name="Walter F."/>
            <person name="Albersmeier A."/>
            <person name="Kalinowski J."/>
            <person name="Ruckert C."/>
        </authorList>
    </citation>
    <scope>NUCLEOTIDE SEQUENCE</scope>
    <source>
        <strain evidence="1">JCM 4234</strain>
    </source>
</reference>
<keyword evidence="2" id="KW-1185">Reference proteome</keyword>
<gene>
    <name evidence="1" type="ORF">GCM10010238_21290</name>
</gene>
<sequence length="92" mass="9412">MSATGRAEPAHLAHTLDLAERLQATGVSVFAADPGPATTGNAAQRTVGILPTAAPAWSPVRPGCRTTPCSASSPPEVRAAVPAWTERLLATR</sequence>
<proteinExistence type="predicted"/>
<name>A0A918LCN0_STRGD</name>
<dbReference type="EMBL" id="BMSL01000004">
    <property type="protein sequence ID" value="GGS31936.1"/>
    <property type="molecule type" value="Genomic_DNA"/>
</dbReference>
<evidence type="ECO:0000313" key="1">
    <source>
        <dbReference type="EMBL" id="GGS31936.1"/>
    </source>
</evidence>
<reference evidence="1" key="2">
    <citation type="submission" date="2020-09" db="EMBL/GenBank/DDBJ databases">
        <authorList>
            <person name="Sun Q."/>
            <person name="Ohkuma M."/>
        </authorList>
    </citation>
    <scope>NUCLEOTIDE SEQUENCE</scope>
    <source>
        <strain evidence="1">JCM 4234</strain>
    </source>
</reference>
<accession>A0A918LCN0</accession>
<dbReference type="AlphaFoldDB" id="A0A918LCN0"/>
<dbReference type="Proteomes" id="UP000653493">
    <property type="component" value="Unassembled WGS sequence"/>
</dbReference>